<accession>A0A6M6BGA9</accession>
<proteinExistence type="predicted"/>
<dbReference type="EMBL" id="CP053538">
    <property type="protein sequence ID" value="QJX47060.1"/>
    <property type="molecule type" value="Genomic_DNA"/>
</dbReference>
<evidence type="ECO:0000313" key="2">
    <source>
        <dbReference type="Proteomes" id="UP000501623"/>
    </source>
</evidence>
<protein>
    <submittedName>
        <fullName evidence="1">Uncharacterized protein</fullName>
    </submittedName>
</protein>
<sequence>MPLLGLAEQAWLSDVWLEQFLVMGVEQLALIQPLSLHNQLVIENILSEGQRYAKIKFQFFSDSSAALDWLTRSTTHLVESLEYEWQAALPPAQRIYRNAMRELWEVGH</sequence>
<reference evidence="1 2" key="1">
    <citation type="submission" date="2020-05" db="EMBL/GenBank/DDBJ databases">
        <title>Complete genome sequence of Hymenobacter sp. TS19 in Coasted Sand Dune.</title>
        <authorList>
            <person name="Lee J.-H."/>
            <person name="Jung J.-H."/>
            <person name="Jeong S."/>
            <person name="Zhao L."/>
            <person name="Kim M.-K."/>
            <person name="Seo H.-S."/>
            <person name="Lim S."/>
        </authorList>
    </citation>
    <scope>NUCLEOTIDE SEQUENCE [LARGE SCALE GENOMIC DNA]</scope>
    <source>
        <strain evidence="1 2">TS19</strain>
    </source>
</reference>
<dbReference type="KEGG" id="hts:HMJ29_08975"/>
<name>A0A6M6BGA9_9BACT</name>
<gene>
    <name evidence="1" type="ORF">HMJ29_08975</name>
</gene>
<keyword evidence="2" id="KW-1185">Reference proteome</keyword>
<dbReference type="AlphaFoldDB" id="A0A6M6BGA9"/>
<organism evidence="1 2">
    <name type="scientific">Hymenobacter taeanensis</name>
    <dbReference type="NCBI Taxonomy" id="2735321"/>
    <lineage>
        <taxon>Bacteria</taxon>
        <taxon>Pseudomonadati</taxon>
        <taxon>Bacteroidota</taxon>
        <taxon>Cytophagia</taxon>
        <taxon>Cytophagales</taxon>
        <taxon>Hymenobacteraceae</taxon>
        <taxon>Hymenobacter</taxon>
    </lineage>
</organism>
<dbReference type="Proteomes" id="UP000501623">
    <property type="component" value="Chromosome"/>
</dbReference>
<evidence type="ECO:0000313" key="1">
    <source>
        <dbReference type="EMBL" id="QJX47060.1"/>
    </source>
</evidence>
<dbReference type="RefSeq" id="WP_171591159.1">
    <property type="nucleotide sequence ID" value="NZ_CP053538.1"/>
</dbReference>